<dbReference type="AlphaFoldDB" id="A0A9D5B4P9"/>
<gene>
    <name evidence="2" type="ORF">KIW84_034548</name>
</gene>
<feature type="compositionally biased region" description="Polar residues" evidence="1">
    <location>
        <begin position="37"/>
        <end position="53"/>
    </location>
</feature>
<feature type="region of interest" description="Disordered" evidence="1">
    <location>
        <begin position="1"/>
        <end position="53"/>
    </location>
</feature>
<feature type="compositionally biased region" description="Polar residues" evidence="1">
    <location>
        <begin position="1"/>
        <end position="11"/>
    </location>
</feature>
<protein>
    <submittedName>
        <fullName evidence="2">Uncharacterized protein</fullName>
    </submittedName>
</protein>
<feature type="compositionally biased region" description="Basic and acidic residues" evidence="1">
    <location>
        <begin position="21"/>
        <end position="31"/>
    </location>
</feature>
<feature type="region of interest" description="Disordered" evidence="1">
    <location>
        <begin position="81"/>
        <end position="130"/>
    </location>
</feature>
<dbReference type="Proteomes" id="UP001058974">
    <property type="component" value="Chromosome 3"/>
</dbReference>
<organism evidence="2 3">
    <name type="scientific">Pisum sativum</name>
    <name type="common">Garden pea</name>
    <name type="synonym">Lathyrus oleraceus</name>
    <dbReference type="NCBI Taxonomy" id="3888"/>
    <lineage>
        <taxon>Eukaryota</taxon>
        <taxon>Viridiplantae</taxon>
        <taxon>Streptophyta</taxon>
        <taxon>Embryophyta</taxon>
        <taxon>Tracheophyta</taxon>
        <taxon>Spermatophyta</taxon>
        <taxon>Magnoliopsida</taxon>
        <taxon>eudicotyledons</taxon>
        <taxon>Gunneridae</taxon>
        <taxon>Pentapetalae</taxon>
        <taxon>rosids</taxon>
        <taxon>fabids</taxon>
        <taxon>Fabales</taxon>
        <taxon>Fabaceae</taxon>
        <taxon>Papilionoideae</taxon>
        <taxon>50 kb inversion clade</taxon>
        <taxon>NPAAA clade</taxon>
        <taxon>Hologalegina</taxon>
        <taxon>IRL clade</taxon>
        <taxon>Fabeae</taxon>
        <taxon>Lathyrus</taxon>
    </lineage>
</organism>
<accession>A0A9D5B4P9</accession>
<evidence type="ECO:0000313" key="2">
    <source>
        <dbReference type="EMBL" id="KAI5430011.1"/>
    </source>
</evidence>
<comment type="caution">
    <text evidence="2">The sequence shown here is derived from an EMBL/GenBank/DDBJ whole genome shotgun (WGS) entry which is preliminary data.</text>
</comment>
<name>A0A9D5B4P9_PEA</name>
<reference evidence="2 3" key="1">
    <citation type="journal article" date="2022" name="Nat. Genet.">
        <title>Improved pea reference genome and pan-genome highlight genomic features and evolutionary characteristics.</title>
        <authorList>
            <person name="Yang T."/>
            <person name="Liu R."/>
            <person name="Luo Y."/>
            <person name="Hu S."/>
            <person name="Wang D."/>
            <person name="Wang C."/>
            <person name="Pandey M.K."/>
            <person name="Ge S."/>
            <person name="Xu Q."/>
            <person name="Li N."/>
            <person name="Li G."/>
            <person name="Huang Y."/>
            <person name="Saxena R.K."/>
            <person name="Ji Y."/>
            <person name="Li M."/>
            <person name="Yan X."/>
            <person name="He Y."/>
            <person name="Liu Y."/>
            <person name="Wang X."/>
            <person name="Xiang C."/>
            <person name="Varshney R.K."/>
            <person name="Ding H."/>
            <person name="Gao S."/>
            <person name="Zong X."/>
        </authorList>
    </citation>
    <scope>NUCLEOTIDE SEQUENCE [LARGE SCALE GENOMIC DNA]</scope>
    <source>
        <strain evidence="2 3">cv. Zhongwan 6</strain>
    </source>
</reference>
<sequence>MPSSSSTSTNLHPHKSQKHGAGKEFGVDAHEVPSGPNPISNRNTSQCPKKAQTTTSISQLDKFKQELTTPNATINVAQVSLNSDSSRTSASYTNGEHFYCGRGRQSHGKGRGRQYFATGTTPKTGIDSAP</sequence>
<evidence type="ECO:0000313" key="3">
    <source>
        <dbReference type="Proteomes" id="UP001058974"/>
    </source>
</evidence>
<evidence type="ECO:0000256" key="1">
    <source>
        <dbReference type="SAM" id="MobiDB-lite"/>
    </source>
</evidence>
<feature type="compositionally biased region" description="Polar residues" evidence="1">
    <location>
        <begin position="81"/>
        <end position="94"/>
    </location>
</feature>
<keyword evidence="3" id="KW-1185">Reference proteome</keyword>
<dbReference type="Gramene" id="Psat03G0454800-T1">
    <property type="protein sequence ID" value="KAI5430011.1"/>
    <property type="gene ID" value="KIW84_034548"/>
</dbReference>
<dbReference type="EMBL" id="JAMSHJ010000003">
    <property type="protein sequence ID" value="KAI5430011.1"/>
    <property type="molecule type" value="Genomic_DNA"/>
</dbReference>
<proteinExistence type="predicted"/>